<evidence type="ECO:0000313" key="3">
    <source>
        <dbReference type="Proteomes" id="UP000195072"/>
    </source>
</evidence>
<comment type="caution">
    <text evidence="2">The sequence shown here is derived from an EMBL/GenBank/DDBJ whole genome shotgun (WGS) entry which is preliminary data.</text>
</comment>
<accession>A0A252EDV9</accession>
<dbReference type="InterPro" id="IPR050356">
    <property type="entry name" value="SulA_CellDiv_inhibitor"/>
</dbReference>
<dbReference type="PANTHER" id="PTHR35369">
    <property type="entry name" value="BLR3025 PROTEIN-RELATED"/>
    <property type="match status" value="1"/>
</dbReference>
<dbReference type="GO" id="GO:0006281">
    <property type="term" value="P:DNA repair"/>
    <property type="evidence" value="ECO:0007669"/>
    <property type="project" value="TreeGrafter"/>
</dbReference>
<feature type="non-terminal residue" evidence="2">
    <location>
        <position position="1"/>
    </location>
</feature>
<reference evidence="2 3" key="1">
    <citation type="submission" date="2014-06" db="EMBL/GenBank/DDBJ databases">
        <authorList>
            <person name="Ju J."/>
            <person name="Zhang J."/>
        </authorList>
    </citation>
    <scope>NUCLEOTIDE SEQUENCE [LARGE SCALE GENOMIC DNA]</scope>
    <source>
        <strain evidence="2">DmL_050</strain>
    </source>
</reference>
<gene>
    <name evidence="2" type="ORF">HK16_05005</name>
</gene>
<sequence length="150" mass="16074">YGRLAIAVVPSDKTTSALADLPVEALRLPSPIIEGLAMLGVSRIGPLADIPRAPLALRFGPDISRRLDQAFGRIGEAIVPVRPVDPVEVSRNFAEPIGAAETIAKYIGKLVPLLCQGLDERGQGVRRLDLLLHRVDSRTEAIRVATAMPV</sequence>
<keyword evidence="1" id="KW-0227">DNA damage</keyword>
<dbReference type="EMBL" id="JOOZ01000185">
    <property type="protein sequence ID" value="OUL64496.1"/>
    <property type="molecule type" value="Genomic_DNA"/>
</dbReference>
<protein>
    <submittedName>
        <fullName evidence="2">Nucleotidyltransferase</fullName>
    </submittedName>
</protein>
<dbReference type="PANTHER" id="PTHR35369:SF2">
    <property type="entry name" value="BLR3025 PROTEIN"/>
    <property type="match status" value="1"/>
</dbReference>
<evidence type="ECO:0000313" key="2">
    <source>
        <dbReference type="EMBL" id="OUL64496.1"/>
    </source>
</evidence>
<name>A0A252EDV9_9PROT</name>
<feature type="non-terminal residue" evidence="2">
    <location>
        <position position="150"/>
    </location>
</feature>
<evidence type="ECO:0000256" key="1">
    <source>
        <dbReference type="ARBA" id="ARBA00022763"/>
    </source>
</evidence>
<dbReference type="Proteomes" id="UP000195072">
    <property type="component" value="Unassembled WGS sequence"/>
</dbReference>
<dbReference type="AlphaFoldDB" id="A0A252EDV9"/>
<organism evidence="2 3">
    <name type="scientific">Acetobacter senegalensis</name>
    <dbReference type="NCBI Taxonomy" id="446692"/>
    <lineage>
        <taxon>Bacteria</taxon>
        <taxon>Pseudomonadati</taxon>
        <taxon>Pseudomonadota</taxon>
        <taxon>Alphaproteobacteria</taxon>
        <taxon>Acetobacterales</taxon>
        <taxon>Acetobacteraceae</taxon>
        <taxon>Acetobacter</taxon>
    </lineage>
</organism>
<keyword evidence="2" id="KW-0808">Transferase</keyword>
<dbReference type="InterPro" id="IPR043502">
    <property type="entry name" value="DNA/RNA_pol_sf"/>
</dbReference>
<dbReference type="GO" id="GO:0016740">
    <property type="term" value="F:transferase activity"/>
    <property type="evidence" value="ECO:0007669"/>
    <property type="project" value="UniProtKB-KW"/>
</dbReference>
<proteinExistence type="predicted"/>
<dbReference type="SUPFAM" id="SSF56672">
    <property type="entry name" value="DNA/RNA polymerases"/>
    <property type="match status" value="1"/>
</dbReference>